<feature type="transmembrane region" description="Helical" evidence="1">
    <location>
        <begin position="102"/>
        <end position="121"/>
    </location>
</feature>
<evidence type="ECO:0000313" key="2">
    <source>
        <dbReference type="EMBL" id="NAY91336.1"/>
    </source>
</evidence>
<feature type="transmembrane region" description="Helical" evidence="1">
    <location>
        <begin position="184"/>
        <end position="205"/>
    </location>
</feature>
<comment type="caution">
    <text evidence="2">The sequence shown here is derived from an EMBL/GenBank/DDBJ whole genome shotgun (WGS) entry which is preliminary data.</text>
</comment>
<dbReference type="Proteomes" id="UP000667650">
    <property type="component" value="Unassembled WGS sequence"/>
</dbReference>
<keyword evidence="1" id="KW-1133">Transmembrane helix</keyword>
<organism evidence="2 3">
    <name type="scientific">Flagellimonas ochracea</name>
    <dbReference type="NCBI Taxonomy" id="2696472"/>
    <lineage>
        <taxon>Bacteria</taxon>
        <taxon>Pseudomonadati</taxon>
        <taxon>Bacteroidota</taxon>
        <taxon>Flavobacteriia</taxon>
        <taxon>Flavobacteriales</taxon>
        <taxon>Flavobacteriaceae</taxon>
        <taxon>Flagellimonas</taxon>
    </lineage>
</organism>
<feature type="transmembrane region" description="Helical" evidence="1">
    <location>
        <begin position="127"/>
        <end position="145"/>
    </location>
</feature>
<keyword evidence="3" id="KW-1185">Reference proteome</keyword>
<evidence type="ECO:0000313" key="3">
    <source>
        <dbReference type="Proteomes" id="UP000667650"/>
    </source>
</evidence>
<feature type="transmembrane region" description="Helical" evidence="1">
    <location>
        <begin position="72"/>
        <end position="90"/>
    </location>
</feature>
<evidence type="ECO:0000256" key="1">
    <source>
        <dbReference type="SAM" id="Phobius"/>
    </source>
</evidence>
<dbReference type="RefSeq" id="WP_166522704.1">
    <property type="nucleotide sequence ID" value="NZ_JAAABI010000001.1"/>
</dbReference>
<dbReference type="AlphaFoldDB" id="A0A964TD77"/>
<sequence length="214" mass="24597">MKSNFWHNRNIVLLFPVFGMILFVLLYILAALAYPGGSYTNPNHDAFSFWNNYLCDLLDTYTVSGVLNSGRIFARLALLVLCLSLILLWYHLPKLFSSKNKYHRIMQISGIISLGITLLLSDGNHDLIVRIAGVFGVIALLATFVELFKAKFYFLFSLGIFCLIIFFINYYIYETGVYIGILPIIQKVTFAGFICWFLLLNILLYRKQNTVFEL</sequence>
<accession>A0A964TD77</accession>
<protein>
    <recommendedName>
        <fullName evidence="4">DUF998 domain-containing protein</fullName>
    </recommendedName>
</protein>
<gene>
    <name evidence="2" type="ORF">GTQ34_05335</name>
</gene>
<name>A0A964TD77_9FLAO</name>
<feature type="transmembrane region" description="Helical" evidence="1">
    <location>
        <begin position="12"/>
        <end position="34"/>
    </location>
</feature>
<keyword evidence="1" id="KW-0812">Transmembrane</keyword>
<feature type="transmembrane region" description="Helical" evidence="1">
    <location>
        <begin position="152"/>
        <end position="172"/>
    </location>
</feature>
<reference evidence="2" key="1">
    <citation type="submission" date="2020-01" db="EMBL/GenBank/DDBJ databases">
        <title>Muricauda ochracea sp. nov., isolated from a tidal flat of Garorim bay in Korea.</title>
        <authorList>
            <person name="Kim D."/>
            <person name="Yoo Y."/>
            <person name="Kim J.-J."/>
        </authorList>
    </citation>
    <scope>NUCLEOTIDE SEQUENCE</scope>
    <source>
        <strain evidence="2">JGD-17</strain>
    </source>
</reference>
<dbReference type="EMBL" id="JAAABI010000001">
    <property type="protein sequence ID" value="NAY91336.1"/>
    <property type="molecule type" value="Genomic_DNA"/>
</dbReference>
<evidence type="ECO:0008006" key="4">
    <source>
        <dbReference type="Google" id="ProtNLM"/>
    </source>
</evidence>
<proteinExistence type="predicted"/>
<keyword evidence="1" id="KW-0472">Membrane</keyword>